<evidence type="ECO:0000313" key="2">
    <source>
        <dbReference type="Proteomes" id="UP001207930"/>
    </source>
</evidence>
<organism evidence="1 2">
    <name type="scientific">Luteolibacter flavescens</name>
    <dbReference type="NCBI Taxonomy" id="1859460"/>
    <lineage>
        <taxon>Bacteria</taxon>
        <taxon>Pseudomonadati</taxon>
        <taxon>Verrucomicrobiota</taxon>
        <taxon>Verrucomicrobiia</taxon>
        <taxon>Verrucomicrobiales</taxon>
        <taxon>Verrucomicrobiaceae</taxon>
        <taxon>Luteolibacter</taxon>
    </lineage>
</organism>
<comment type="caution">
    <text evidence="1">The sequence shown here is derived from an EMBL/GenBank/DDBJ whole genome shotgun (WGS) entry which is preliminary data.</text>
</comment>
<dbReference type="Proteomes" id="UP001207930">
    <property type="component" value="Unassembled WGS sequence"/>
</dbReference>
<sequence length="66" mass="6904">MNTESDDDNPPAATPASDVQLLCTVLISGTQVGKLRLAKGHRLKLPAEKARALNNLNPPAVSIDGV</sequence>
<proteinExistence type="predicted"/>
<evidence type="ECO:0000313" key="1">
    <source>
        <dbReference type="EMBL" id="MCW1884017.1"/>
    </source>
</evidence>
<protein>
    <submittedName>
        <fullName evidence="1">Uncharacterized protein</fullName>
    </submittedName>
</protein>
<dbReference type="RefSeq" id="WP_264499977.1">
    <property type="nucleotide sequence ID" value="NZ_JAPDDS010000002.1"/>
</dbReference>
<keyword evidence="2" id="KW-1185">Reference proteome</keyword>
<name>A0ABT3FKN9_9BACT</name>
<dbReference type="EMBL" id="JAPDDS010000002">
    <property type="protein sequence ID" value="MCW1884017.1"/>
    <property type="molecule type" value="Genomic_DNA"/>
</dbReference>
<reference evidence="1 2" key="1">
    <citation type="submission" date="2022-10" db="EMBL/GenBank/DDBJ databases">
        <title>Luteolibacter flavescens strain MCCC 1K03193, whole genome shotgun sequencing project.</title>
        <authorList>
            <person name="Zhao G."/>
            <person name="Shen L."/>
        </authorList>
    </citation>
    <scope>NUCLEOTIDE SEQUENCE [LARGE SCALE GENOMIC DNA]</scope>
    <source>
        <strain evidence="1 2">MCCC 1K03193</strain>
    </source>
</reference>
<accession>A0ABT3FKN9</accession>
<gene>
    <name evidence="1" type="ORF">OKA04_04705</name>
</gene>